<evidence type="ECO:0000313" key="9">
    <source>
        <dbReference type="Proteomes" id="UP000584867"/>
    </source>
</evidence>
<evidence type="ECO:0000313" key="8">
    <source>
        <dbReference type="EMBL" id="MBB5063446.1"/>
    </source>
</evidence>
<dbReference type="SUPFAM" id="SSF111369">
    <property type="entry name" value="HlyD-like secretion proteins"/>
    <property type="match status" value="1"/>
</dbReference>
<sequence>MSDEKLTNSAERLPQNNAPQGAHGDKAMSAQNQSDQSNQQHPAQANQAASHGEGHHPEVIKHEPPPKVSRASVLVPVLIVFVVTVILAIAGILRREHASTVLAKYTDTVAAPPVSIQQPVMQQNAQEIVIPGNMQAFTLAPIYARTTGYVKAWYRDIGSHVSKGELLAIIETPELDQQLAQAKADLATAQSNAALAKTTAERYVDLIGKNAVSQQDTDNATTQLESQTTMVNSAQANVHRLEELQSFERIVAPFDGVITQRNIDVGQLITAEGSTTTAGAGTITGSKETFDISAVRTLRVFINVPQIYSPDAKNGAIATLTLPQYPGRKFEGKLVRSSNSVDPASRTLLAEVDVENPTGELLPGSYTEVHLHTSNPAPALIVPVSALILETDGLRVATVDGNNIAHLVHITVGRDFGTSVEVLNGLEKGQGVIANPPDSLTDGEKVRVVTPKQAGAEAK</sequence>
<dbReference type="Gene3D" id="2.40.30.170">
    <property type="match status" value="1"/>
</dbReference>
<feature type="domain" description="CusB-like beta-barrel" evidence="6">
    <location>
        <begin position="302"/>
        <end position="374"/>
    </location>
</feature>
<dbReference type="EMBL" id="JACHIO010000006">
    <property type="protein sequence ID" value="MBB5063446.1"/>
    <property type="molecule type" value="Genomic_DNA"/>
</dbReference>
<dbReference type="Pfam" id="PF25989">
    <property type="entry name" value="YknX_C"/>
    <property type="match status" value="1"/>
</dbReference>
<dbReference type="Gene3D" id="2.40.420.20">
    <property type="match status" value="1"/>
</dbReference>
<dbReference type="InterPro" id="IPR058625">
    <property type="entry name" value="MdtA-like_BSH"/>
</dbReference>
<dbReference type="InterPro" id="IPR058792">
    <property type="entry name" value="Beta-barrel_RND_2"/>
</dbReference>
<dbReference type="InterPro" id="IPR058624">
    <property type="entry name" value="MdtA-like_HH"/>
</dbReference>
<evidence type="ECO:0000259" key="4">
    <source>
        <dbReference type="Pfam" id="PF25876"/>
    </source>
</evidence>
<gene>
    <name evidence="8" type="ORF">HDF15_001788</name>
</gene>
<reference evidence="8 9" key="1">
    <citation type="submission" date="2020-08" db="EMBL/GenBank/DDBJ databases">
        <title>Genomic Encyclopedia of Type Strains, Phase IV (KMG-V): Genome sequencing to study the core and pangenomes of soil and plant-associated prokaryotes.</title>
        <authorList>
            <person name="Whitman W."/>
        </authorList>
    </citation>
    <scope>NUCLEOTIDE SEQUENCE [LARGE SCALE GENOMIC DNA]</scope>
    <source>
        <strain evidence="8 9">X5P3</strain>
    </source>
</reference>
<dbReference type="Pfam" id="PF25954">
    <property type="entry name" value="Beta-barrel_RND_2"/>
    <property type="match status" value="1"/>
</dbReference>
<dbReference type="RefSeq" id="WP_184254619.1">
    <property type="nucleotide sequence ID" value="NZ_JACHIO010000006.1"/>
</dbReference>
<evidence type="ECO:0000256" key="3">
    <source>
        <dbReference type="SAM" id="Phobius"/>
    </source>
</evidence>
<organism evidence="8 9">
    <name type="scientific">Granulicella mallensis</name>
    <dbReference type="NCBI Taxonomy" id="940614"/>
    <lineage>
        <taxon>Bacteria</taxon>
        <taxon>Pseudomonadati</taxon>
        <taxon>Acidobacteriota</taxon>
        <taxon>Terriglobia</taxon>
        <taxon>Terriglobales</taxon>
        <taxon>Acidobacteriaceae</taxon>
        <taxon>Granulicella</taxon>
    </lineage>
</organism>
<dbReference type="Pfam" id="PF25917">
    <property type="entry name" value="BSH_RND"/>
    <property type="match status" value="1"/>
</dbReference>
<evidence type="ECO:0000256" key="1">
    <source>
        <dbReference type="ARBA" id="ARBA00009477"/>
    </source>
</evidence>
<dbReference type="Proteomes" id="UP000584867">
    <property type="component" value="Unassembled WGS sequence"/>
</dbReference>
<feature type="transmembrane region" description="Helical" evidence="3">
    <location>
        <begin position="73"/>
        <end position="93"/>
    </location>
</feature>
<feature type="domain" description="Multidrug resistance protein MdtA-like alpha-helical hairpin" evidence="4">
    <location>
        <begin position="178"/>
        <end position="238"/>
    </location>
</feature>
<dbReference type="PANTHER" id="PTHR30469">
    <property type="entry name" value="MULTIDRUG RESISTANCE PROTEIN MDTA"/>
    <property type="match status" value="1"/>
</dbReference>
<feature type="compositionally biased region" description="Low complexity" evidence="2">
    <location>
        <begin position="31"/>
        <end position="51"/>
    </location>
</feature>
<evidence type="ECO:0000259" key="5">
    <source>
        <dbReference type="Pfam" id="PF25917"/>
    </source>
</evidence>
<name>A0A7W7ZQK2_9BACT</name>
<keyword evidence="3" id="KW-1133">Transmembrane helix</keyword>
<dbReference type="Gene3D" id="2.40.50.100">
    <property type="match status" value="1"/>
</dbReference>
<comment type="similarity">
    <text evidence="1">Belongs to the membrane fusion protein (MFP) (TC 8.A.1) family.</text>
</comment>
<dbReference type="NCBIfam" id="TIGR01730">
    <property type="entry name" value="RND_mfp"/>
    <property type="match status" value="1"/>
</dbReference>
<feature type="compositionally biased region" description="Basic and acidic residues" evidence="2">
    <location>
        <begin position="52"/>
        <end position="65"/>
    </location>
</feature>
<feature type="compositionally biased region" description="Polar residues" evidence="2">
    <location>
        <begin position="7"/>
        <end position="19"/>
    </location>
</feature>
<comment type="caution">
    <text evidence="8">The sequence shown here is derived from an EMBL/GenBank/DDBJ whole genome shotgun (WGS) entry which is preliminary data.</text>
</comment>
<keyword evidence="3" id="KW-0812">Transmembrane</keyword>
<dbReference type="AlphaFoldDB" id="A0A7W7ZQK2"/>
<dbReference type="Gene3D" id="1.10.287.470">
    <property type="entry name" value="Helix hairpin bin"/>
    <property type="match status" value="1"/>
</dbReference>
<accession>A0A7W7ZQK2</accession>
<dbReference type="Pfam" id="PF25876">
    <property type="entry name" value="HH_MFP_RND"/>
    <property type="match status" value="1"/>
</dbReference>
<feature type="domain" description="YknX-like C-terminal permuted SH3-like" evidence="7">
    <location>
        <begin position="380"/>
        <end position="448"/>
    </location>
</feature>
<dbReference type="GO" id="GO:1990281">
    <property type="term" value="C:efflux pump complex"/>
    <property type="evidence" value="ECO:0007669"/>
    <property type="project" value="TreeGrafter"/>
</dbReference>
<dbReference type="InterPro" id="IPR006143">
    <property type="entry name" value="RND_pump_MFP"/>
</dbReference>
<evidence type="ECO:0000259" key="7">
    <source>
        <dbReference type="Pfam" id="PF25989"/>
    </source>
</evidence>
<evidence type="ECO:0000259" key="6">
    <source>
        <dbReference type="Pfam" id="PF25954"/>
    </source>
</evidence>
<protein>
    <submittedName>
        <fullName evidence="8">RND family efflux transporter MFP subunit</fullName>
    </submittedName>
</protein>
<dbReference type="InterPro" id="IPR058637">
    <property type="entry name" value="YknX-like_C"/>
</dbReference>
<evidence type="ECO:0000256" key="2">
    <source>
        <dbReference type="SAM" id="MobiDB-lite"/>
    </source>
</evidence>
<keyword evidence="3" id="KW-0472">Membrane</keyword>
<feature type="region of interest" description="Disordered" evidence="2">
    <location>
        <begin position="1"/>
        <end position="65"/>
    </location>
</feature>
<dbReference type="PANTHER" id="PTHR30469:SF37">
    <property type="entry name" value="RAGD PROTEIN"/>
    <property type="match status" value="1"/>
</dbReference>
<proteinExistence type="inferred from homology"/>
<feature type="domain" description="Multidrug resistance protein MdtA-like barrel-sandwich hybrid" evidence="5">
    <location>
        <begin position="142"/>
        <end position="275"/>
    </location>
</feature>
<dbReference type="GO" id="GO:0015562">
    <property type="term" value="F:efflux transmembrane transporter activity"/>
    <property type="evidence" value="ECO:0007669"/>
    <property type="project" value="TreeGrafter"/>
</dbReference>